<dbReference type="OrthoDB" id="9809084at2"/>
<dbReference type="InterPro" id="IPR035996">
    <property type="entry name" value="4pyrrol_Methylase_sf"/>
</dbReference>
<dbReference type="FunFam" id="3.30.950.10:FF:000002">
    <property type="entry name" value="Ribosomal RNA small subunit methyltransferase I"/>
    <property type="match status" value="1"/>
</dbReference>
<keyword evidence="2 6" id="KW-0698">rRNA processing</keyword>
<evidence type="ECO:0000259" key="7">
    <source>
        <dbReference type="Pfam" id="PF00590"/>
    </source>
</evidence>
<dbReference type="InterPro" id="IPR014776">
    <property type="entry name" value="4pyrrole_Mease_sub2"/>
</dbReference>
<evidence type="ECO:0000256" key="3">
    <source>
        <dbReference type="ARBA" id="ARBA00022603"/>
    </source>
</evidence>
<dbReference type="PROSITE" id="PS01296">
    <property type="entry name" value="RSMI"/>
    <property type="match status" value="1"/>
</dbReference>
<evidence type="ECO:0000256" key="6">
    <source>
        <dbReference type="HAMAP-Rule" id="MF_01877"/>
    </source>
</evidence>
<name>A0A420W794_9BACT</name>
<dbReference type="InterPro" id="IPR018063">
    <property type="entry name" value="SAM_MeTrfase_RsmI_CS"/>
</dbReference>
<sequence length="281" mass="31460">MHSGKGLGELYVVATPIGNLKDITLRALEVLKEVPVIACEDTRRALKLLSHFQISGKKLIPYHEHNEKESAEKVVKLLKDGTSVALISDAGTPTISDPGYRLVRRAWEEGIRVVPVPGPSAVIAALSASGFPTDKFLFFGFLPRKEAKLKEALKEIVSYPFTVVAYESPHRVERTLEVLSEVSPSRPIVVARELTKLNEEFIRGKPGEVLEKLVEGEKVRGEFVLLFPPSKEEKREVNVEELLSELKREGLSMKEAVKKLREELKLPKREVYSKALKIFKG</sequence>
<dbReference type="Pfam" id="PF00590">
    <property type="entry name" value="TP_methylase"/>
    <property type="match status" value="1"/>
</dbReference>
<keyword evidence="9" id="KW-1185">Reference proteome</keyword>
<keyword evidence="1 6" id="KW-0963">Cytoplasm</keyword>
<keyword evidence="3 6" id="KW-0489">Methyltransferase</keyword>
<keyword evidence="5 6" id="KW-0949">S-adenosyl-L-methionine</keyword>
<comment type="caution">
    <text evidence="8">The sequence shown here is derived from an EMBL/GenBank/DDBJ whole genome shotgun (WGS) entry which is preliminary data.</text>
</comment>
<evidence type="ECO:0000256" key="5">
    <source>
        <dbReference type="ARBA" id="ARBA00022691"/>
    </source>
</evidence>
<dbReference type="SUPFAM" id="SSF53790">
    <property type="entry name" value="Tetrapyrrole methylase"/>
    <property type="match status" value="1"/>
</dbReference>
<dbReference type="RefSeq" id="WP_121169365.1">
    <property type="nucleotide sequence ID" value="NZ_RBIE01000001.1"/>
</dbReference>
<dbReference type="PANTHER" id="PTHR46111:SF1">
    <property type="entry name" value="RIBOSOMAL RNA SMALL SUBUNIT METHYLTRANSFERASE I"/>
    <property type="match status" value="1"/>
</dbReference>
<dbReference type="GO" id="GO:0070677">
    <property type="term" value="F:rRNA (cytosine-2'-O-)-methyltransferase activity"/>
    <property type="evidence" value="ECO:0007669"/>
    <property type="project" value="UniProtKB-UniRule"/>
</dbReference>
<reference evidence="8 9" key="1">
    <citation type="submission" date="2018-10" db="EMBL/GenBank/DDBJ databases">
        <title>Genomic Encyclopedia of Type Strains, Phase IV (KMG-IV): sequencing the most valuable type-strain genomes for metagenomic binning, comparative biology and taxonomic classification.</title>
        <authorList>
            <person name="Goeker M."/>
        </authorList>
    </citation>
    <scope>NUCLEOTIDE SEQUENCE [LARGE SCALE GENOMIC DNA]</scope>
    <source>
        <strain evidence="8 9">DSM 15521</strain>
    </source>
</reference>
<dbReference type="PANTHER" id="PTHR46111">
    <property type="entry name" value="RIBOSOMAL RNA SMALL SUBUNIT METHYLTRANSFERASE I"/>
    <property type="match status" value="1"/>
</dbReference>
<feature type="domain" description="Tetrapyrrole methylase" evidence="7">
    <location>
        <begin position="10"/>
        <end position="208"/>
    </location>
</feature>
<dbReference type="Proteomes" id="UP000280881">
    <property type="component" value="Unassembled WGS sequence"/>
</dbReference>
<dbReference type="GO" id="GO:0005737">
    <property type="term" value="C:cytoplasm"/>
    <property type="evidence" value="ECO:0007669"/>
    <property type="project" value="UniProtKB-SubCell"/>
</dbReference>
<organism evidence="8 9">
    <name type="scientific">Thermovibrio guaymasensis</name>
    <dbReference type="NCBI Taxonomy" id="240167"/>
    <lineage>
        <taxon>Bacteria</taxon>
        <taxon>Pseudomonadati</taxon>
        <taxon>Aquificota</taxon>
        <taxon>Aquificia</taxon>
        <taxon>Desulfurobacteriales</taxon>
        <taxon>Desulfurobacteriaceae</taxon>
        <taxon>Thermovibrio</taxon>
    </lineage>
</organism>
<dbReference type="InterPro" id="IPR014777">
    <property type="entry name" value="4pyrrole_Mease_sub1"/>
</dbReference>
<comment type="subcellular location">
    <subcellularLocation>
        <location evidence="6">Cytoplasm</location>
    </subcellularLocation>
</comment>
<dbReference type="FunFam" id="3.40.1010.10:FF:000002">
    <property type="entry name" value="Ribosomal RNA small subunit methyltransferase I"/>
    <property type="match status" value="1"/>
</dbReference>
<comment type="function">
    <text evidence="6">Catalyzes the 2'-O-methylation of the ribose of cytidine 1402 (C1402) in 16S rRNA.</text>
</comment>
<protein>
    <recommendedName>
        <fullName evidence="6">Ribosomal RNA small subunit methyltransferase I</fullName>
        <ecNumber evidence="6">2.1.1.198</ecNumber>
    </recommendedName>
    <alternativeName>
        <fullName evidence="6">16S rRNA 2'-O-ribose C1402 methyltransferase</fullName>
    </alternativeName>
    <alternativeName>
        <fullName evidence="6">rRNA (cytidine-2'-O-)-methyltransferase RsmI</fullName>
    </alternativeName>
</protein>
<proteinExistence type="inferred from homology"/>
<dbReference type="EC" id="2.1.1.198" evidence="6"/>
<accession>A0A420W794</accession>
<evidence type="ECO:0000256" key="2">
    <source>
        <dbReference type="ARBA" id="ARBA00022552"/>
    </source>
</evidence>
<gene>
    <name evidence="6" type="primary">rsmI</name>
    <name evidence="8" type="ORF">C7457_0049</name>
</gene>
<evidence type="ECO:0000313" key="9">
    <source>
        <dbReference type="Proteomes" id="UP000280881"/>
    </source>
</evidence>
<dbReference type="NCBIfam" id="TIGR00096">
    <property type="entry name" value="16S rRNA (cytidine(1402)-2'-O)-methyltransferase"/>
    <property type="match status" value="1"/>
</dbReference>
<dbReference type="AlphaFoldDB" id="A0A420W794"/>
<evidence type="ECO:0000256" key="4">
    <source>
        <dbReference type="ARBA" id="ARBA00022679"/>
    </source>
</evidence>
<dbReference type="EMBL" id="RBIE01000001">
    <property type="protein sequence ID" value="RKQ63186.1"/>
    <property type="molecule type" value="Genomic_DNA"/>
</dbReference>
<evidence type="ECO:0000313" key="8">
    <source>
        <dbReference type="EMBL" id="RKQ63186.1"/>
    </source>
</evidence>
<dbReference type="CDD" id="cd11648">
    <property type="entry name" value="RsmI"/>
    <property type="match status" value="1"/>
</dbReference>
<dbReference type="Gene3D" id="3.40.1010.10">
    <property type="entry name" value="Cobalt-precorrin-4 Transmethylase, Domain 1"/>
    <property type="match status" value="1"/>
</dbReference>
<dbReference type="HAMAP" id="MF_01877">
    <property type="entry name" value="16SrRNA_methyltr_I"/>
    <property type="match status" value="1"/>
</dbReference>
<dbReference type="InterPro" id="IPR000878">
    <property type="entry name" value="4pyrrol_Mease"/>
</dbReference>
<comment type="catalytic activity">
    <reaction evidence="6">
        <text>cytidine(1402) in 16S rRNA + S-adenosyl-L-methionine = 2'-O-methylcytidine(1402) in 16S rRNA + S-adenosyl-L-homocysteine + H(+)</text>
        <dbReference type="Rhea" id="RHEA:42924"/>
        <dbReference type="Rhea" id="RHEA-COMP:10285"/>
        <dbReference type="Rhea" id="RHEA-COMP:10286"/>
        <dbReference type="ChEBI" id="CHEBI:15378"/>
        <dbReference type="ChEBI" id="CHEBI:57856"/>
        <dbReference type="ChEBI" id="CHEBI:59789"/>
        <dbReference type="ChEBI" id="CHEBI:74495"/>
        <dbReference type="ChEBI" id="CHEBI:82748"/>
        <dbReference type="EC" id="2.1.1.198"/>
    </reaction>
</comment>
<dbReference type="InterPro" id="IPR008189">
    <property type="entry name" value="rRNA_ssu_MeTfrase_I"/>
</dbReference>
<evidence type="ECO:0000256" key="1">
    <source>
        <dbReference type="ARBA" id="ARBA00022490"/>
    </source>
</evidence>
<dbReference type="PIRSF" id="PIRSF005917">
    <property type="entry name" value="MTase_YraL"/>
    <property type="match status" value="1"/>
</dbReference>
<comment type="similarity">
    <text evidence="6">Belongs to the methyltransferase superfamily. RsmI family.</text>
</comment>
<keyword evidence="4 6" id="KW-0808">Transferase</keyword>
<dbReference type="Gene3D" id="3.30.950.10">
    <property type="entry name" value="Methyltransferase, Cobalt-precorrin-4 Transmethylase, Domain 2"/>
    <property type="match status" value="1"/>
</dbReference>